<sequence>MDQRNRHRYLPCVCGNRDAPFPEYLTEGHPSGMTKAKHLQGKHGKEGSFLHGMLPSMSRIGNEGTPGTLFVSTHPSHNYISSGHSLPAYHHYELFRALNRCVTPSPHSASGFTEMSSSSSRFHNLEDDFEHYAFMSLHRIHVRTADETATVHMGAMIQVTQGSDTSTSIRYRIATLSSGDEEAIAKIVAGVESYLPKDATIQAWEADFDLRSDWKDKAVIMAAWSEGIASAAKGFTASSRGYIMSGNESGFREELVHARRSRTDDPAKSAVTGDSKSVTGKHSTLCVLIAPPIVFEGSHLPTTQQESSNSSSFMWQFPCVSFSADQRVMVLGNFAHTKGFKPKDDPVNVALTFFRPTDTIGGWKRGILSNESPRILAALDSFRETLTECASSTLAQFDLHHVDNSEYGPYVSNTQTCLIDMD</sequence>
<dbReference type="EMBL" id="RSCD01000006">
    <property type="protein sequence ID" value="RSH92132.1"/>
    <property type="molecule type" value="Genomic_DNA"/>
</dbReference>
<protein>
    <submittedName>
        <fullName evidence="1">Uncharacterized protein</fullName>
    </submittedName>
</protein>
<reference evidence="1 2" key="1">
    <citation type="submission" date="2018-11" db="EMBL/GenBank/DDBJ databases">
        <title>Genome sequence of Saitozyma podzolica DSM 27192.</title>
        <authorList>
            <person name="Aliyu H."/>
            <person name="Gorte O."/>
            <person name="Ochsenreither K."/>
        </authorList>
    </citation>
    <scope>NUCLEOTIDE SEQUENCE [LARGE SCALE GENOMIC DNA]</scope>
    <source>
        <strain evidence="1 2">DSM 27192</strain>
    </source>
</reference>
<dbReference type="OrthoDB" id="10434468at2759"/>
<dbReference type="AlphaFoldDB" id="A0A427YLZ5"/>
<evidence type="ECO:0000313" key="2">
    <source>
        <dbReference type="Proteomes" id="UP000279259"/>
    </source>
</evidence>
<gene>
    <name evidence="1" type="ORF">EHS25_008547</name>
</gene>
<dbReference type="Proteomes" id="UP000279259">
    <property type="component" value="Unassembled WGS sequence"/>
</dbReference>
<keyword evidence="2" id="KW-1185">Reference proteome</keyword>
<proteinExistence type="predicted"/>
<name>A0A427YLZ5_9TREE</name>
<accession>A0A427YLZ5</accession>
<comment type="caution">
    <text evidence="1">The sequence shown here is derived from an EMBL/GenBank/DDBJ whole genome shotgun (WGS) entry which is preliminary data.</text>
</comment>
<organism evidence="1 2">
    <name type="scientific">Saitozyma podzolica</name>
    <dbReference type="NCBI Taxonomy" id="1890683"/>
    <lineage>
        <taxon>Eukaryota</taxon>
        <taxon>Fungi</taxon>
        <taxon>Dikarya</taxon>
        <taxon>Basidiomycota</taxon>
        <taxon>Agaricomycotina</taxon>
        <taxon>Tremellomycetes</taxon>
        <taxon>Tremellales</taxon>
        <taxon>Trimorphomycetaceae</taxon>
        <taxon>Saitozyma</taxon>
    </lineage>
</organism>
<evidence type="ECO:0000313" key="1">
    <source>
        <dbReference type="EMBL" id="RSH92132.1"/>
    </source>
</evidence>